<dbReference type="EMBL" id="NOJZ02000014">
    <property type="protein sequence ID" value="RDY23305.1"/>
    <property type="molecule type" value="Genomic_DNA"/>
</dbReference>
<evidence type="ECO:0000313" key="1">
    <source>
        <dbReference type="EMBL" id="RDY23305.1"/>
    </source>
</evidence>
<accession>A0A371IS60</accession>
<organism evidence="1 2">
    <name type="scientific">Romboutsia maritimum</name>
    <dbReference type="NCBI Taxonomy" id="2020948"/>
    <lineage>
        <taxon>Bacteria</taxon>
        <taxon>Bacillati</taxon>
        <taxon>Bacillota</taxon>
        <taxon>Clostridia</taxon>
        <taxon>Peptostreptococcales</taxon>
        <taxon>Peptostreptococcaceae</taxon>
        <taxon>Romboutsia</taxon>
    </lineage>
</organism>
<dbReference type="Proteomes" id="UP000243494">
    <property type="component" value="Unassembled WGS sequence"/>
</dbReference>
<dbReference type="RefSeq" id="WP_095406906.1">
    <property type="nucleotide sequence ID" value="NZ_NOJZ02000014.1"/>
</dbReference>
<keyword evidence="2" id="KW-1185">Reference proteome</keyword>
<name>A0A371IS60_9FIRM</name>
<proteinExistence type="predicted"/>
<sequence length="187" mass="21062">MNMVKIALLASGFLISREKSNKDKIKNNLPNFRGILEVQHYIPSRIRLNCPVLENNEAGEKALVDTCKKIPGINKIIVNKCIGTILVEYDVHSLEPVLIMGIILKVLGLENQIKKGTDSLIDRESINIAESLNRTVHEKTNGIIDLKGMIMILVGGYAMYDIKARPDIRPCGYTCLWWIYSRLADKI</sequence>
<protein>
    <submittedName>
        <fullName evidence="1">Uncharacterized protein</fullName>
    </submittedName>
</protein>
<dbReference type="Pfam" id="PF19991">
    <property type="entry name" value="HMA_2"/>
    <property type="match status" value="1"/>
</dbReference>
<dbReference type="OrthoDB" id="1937772at2"/>
<comment type="caution">
    <text evidence="1">The sequence shown here is derived from an EMBL/GenBank/DDBJ whole genome shotgun (WGS) entry which is preliminary data.</text>
</comment>
<gene>
    <name evidence="1" type="ORF">CHF27_008625</name>
</gene>
<reference evidence="1 2" key="1">
    <citation type="journal article" date="2017" name="Genome Announc.">
        <title>Draft Genome Sequence of Romboutsia maritimum sp. nov. Strain CCRI-22766(T), Isolated from Coastal Estuarine Mud.</title>
        <authorList>
            <person name="Maheux A.F."/>
            <person name="Boudreau D.K."/>
            <person name="Berube E."/>
            <person name="Boissinot M."/>
            <person name="Raymond F."/>
            <person name="Brodeur S."/>
            <person name="Corbeil J."/>
            <person name="Brightwell G."/>
            <person name="Broda D."/>
            <person name="Omar R.F."/>
            <person name="Bergeron M.G."/>
        </authorList>
    </citation>
    <scope>NUCLEOTIDE SEQUENCE [LARGE SCALE GENOMIC DNA]</scope>
    <source>
        <strain evidence="1 2">CCRI-22766</strain>
    </source>
</reference>
<dbReference type="AlphaFoldDB" id="A0A371IS60"/>
<evidence type="ECO:0000313" key="2">
    <source>
        <dbReference type="Proteomes" id="UP000243494"/>
    </source>
</evidence>